<evidence type="ECO:0000313" key="9">
    <source>
        <dbReference type="EMBL" id="CAB5007986.1"/>
    </source>
</evidence>
<evidence type="ECO:0000313" key="7">
    <source>
        <dbReference type="EMBL" id="CAB4942714.1"/>
    </source>
</evidence>
<reference evidence="3" key="1">
    <citation type="submission" date="2020-05" db="EMBL/GenBank/DDBJ databases">
        <authorList>
            <person name="Chiriac C."/>
            <person name="Salcher M."/>
            <person name="Ghai R."/>
            <person name="Kavagutti S V."/>
        </authorList>
    </citation>
    <scope>NUCLEOTIDE SEQUENCE</scope>
</reference>
<evidence type="ECO:0000313" key="10">
    <source>
        <dbReference type="EMBL" id="CAB5060340.1"/>
    </source>
</evidence>
<dbReference type="EMBL" id="CAEZYX010000042">
    <property type="protein sequence ID" value="CAB4741136.1"/>
    <property type="molecule type" value="Genomic_DNA"/>
</dbReference>
<organism evidence="3">
    <name type="scientific">freshwater metagenome</name>
    <dbReference type="NCBI Taxonomy" id="449393"/>
    <lineage>
        <taxon>unclassified sequences</taxon>
        <taxon>metagenomes</taxon>
        <taxon>ecological metagenomes</taxon>
    </lineage>
</organism>
<accession>A0A6J6M9P9</accession>
<evidence type="ECO:0000313" key="8">
    <source>
        <dbReference type="EMBL" id="CAB4978992.1"/>
    </source>
</evidence>
<dbReference type="PANTHER" id="PTHR12128:SF66">
    <property type="entry name" value="4-HYDROXY-2-OXOGLUTARATE ALDOLASE, MITOCHONDRIAL"/>
    <property type="match status" value="1"/>
</dbReference>
<dbReference type="EMBL" id="CAFBQT010000018">
    <property type="protein sequence ID" value="CAB5060340.1"/>
    <property type="molecule type" value="Genomic_DNA"/>
</dbReference>
<dbReference type="PANTHER" id="PTHR12128">
    <property type="entry name" value="DIHYDRODIPICOLINATE SYNTHASE"/>
    <property type="match status" value="1"/>
</dbReference>
<evidence type="ECO:0000313" key="3">
    <source>
        <dbReference type="EMBL" id="CAB4670656.1"/>
    </source>
</evidence>
<dbReference type="GO" id="GO:0008840">
    <property type="term" value="F:4-hydroxy-tetrahydrodipicolinate synthase activity"/>
    <property type="evidence" value="ECO:0007669"/>
    <property type="project" value="TreeGrafter"/>
</dbReference>
<dbReference type="AlphaFoldDB" id="A0A6J6M9P9"/>
<gene>
    <name evidence="2" type="ORF">UFOPK1791_00512</name>
    <name evidence="3" type="ORF">UFOPK2312_00548</name>
    <name evidence="4" type="ORF">UFOPK2802_00549</name>
    <name evidence="5" type="ORF">UFOPK2982_00516</name>
    <name evidence="6" type="ORF">UFOPK3083_00581</name>
    <name evidence="7" type="ORF">UFOPK3783_00408</name>
    <name evidence="8" type="ORF">UFOPK3948_00632</name>
    <name evidence="9" type="ORF">UFOPK4113_00135</name>
    <name evidence="10" type="ORF">UFOPK4355_00257</name>
</gene>
<evidence type="ECO:0000313" key="5">
    <source>
        <dbReference type="EMBL" id="CAB4790381.1"/>
    </source>
</evidence>
<evidence type="ECO:0000313" key="2">
    <source>
        <dbReference type="EMBL" id="CAB4590052.1"/>
    </source>
</evidence>
<evidence type="ECO:0000313" key="6">
    <source>
        <dbReference type="EMBL" id="CAB4805163.1"/>
    </source>
</evidence>
<dbReference type="InterPro" id="IPR013785">
    <property type="entry name" value="Aldolase_TIM"/>
</dbReference>
<dbReference type="EMBL" id="CAEZWY010000045">
    <property type="protein sequence ID" value="CAB4670656.1"/>
    <property type="molecule type" value="Genomic_DNA"/>
</dbReference>
<dbReference type="EMBL" id="CAEZUF010000035">
    <property type="protein sequence ID" value="CAB4590052.1"/>
    <property type="molecule type" value="Genomic_DNA"/>
</dbReference>
<dbReference type="InterPro" id="IPR002220">
    <property type="entry name" value="DapA-like"/>
</dbReference>
<dbReference type="Pfam" id="PF00701">
    <property type="entry name" value="DHDPS"/>
    <property type="match status" value="1"/>
</dbReference>
<proteinExistence type="predicted"/>
<protein>
    <submittedName>
        <fullName evidence="3">Unannotated protein</fullName>
    </submittedName>
</protein>
<keyword evidence="1" id="KW-0456">Lyase</keyword>
<dbReference type="EMBL" id="CAFAAE010000057">
    <property type="protein sequence ID" value="CAB4790381.1"/>
    <property type="molecule type" value="Genomic_DNA"/>
</dbReference>
<evidence type="ECO:0000313" key="4">
    <source>
        <dbReference type="EMBL" id="CAB4741136.1"/>
    </source>
</evidence>
<dbReference type="EMBL" id="CAFBNI010000028">
    <property type="protein sequence ID" value="CAB4942714.1"/>
    <property type="molecule type" value="Genomic_DNA"/>
</dbReference>
<dbReference type="EMBL" id="CAFBOI010000061">
    <property type="protein sequence ID" value="CAB4978992.1"/>
    <property type="molecule type" value="Genomic_DNA"/>
</dbReference>
<name>A0A6J6M9P9_9ZZZZ</name>
<dbReference type="Gene3D" id="3.20.20.70">
    <property type="entry name" value="Aldolase class I"/>
    <property type="match status" value="1"/>
</dbReference>
<dbReference type="SUPFAM" id="SSF51569">
    <property type="entry name" value="Aldolase"/>
    <property type="match status" value="1"/>
</dbReference>
<dbReference type="SMART" id="SM01130">
    <property type="entry name" value="DHDPS"/>
    <property type="match status" value="1"/>
</dbReference>
<evidence type="ECO:0000256" key="1">
    <source>
        <dbReference type="ARBA" id="ARBA00023239"/>
    </source>
</evidence>
<dbReference type="EMBL" id="CAFBPL010000006">
    <property type="protein sequence ID" value="CAB5007986.1"/>
    <property type="molecule type" value="Genomic_DNA"/>
</dbReference>
<dbReference type="EMBL" id="CAFAAT010000049">
    <property type="protein sequence ID" value="CAB4805163.1"/>
    <property type="molecule type" value="Genomic_DNA"/>
</dbReference>
<sequence>MQGLFIPQFTAFDKKNNVDYVATVEHAKWLLANGVSGLVPFGTFGEGASISLRERIKITEQLADISHNSALIPTIISNSLGDIWEYLDFVKDIPVEAIMVIPPSYFKPIDNQSLIDFYKAVADRTRHKIVAYNIPSCSMKIDVDVAKNIPIWGVKDSSGDINSAKDYLESAVKVLLGSDILLAKGIALGASGGICGLGNFFPKHLTKVYKLAKEGKNTEAQALIQATVGVFDAILKPGFDFVKAIGCLKNAAPQIIPTRLGDMRLPCPTLRSTDAELKNLASAVKELESQAI</sequence>
<dbReference type="PIRSF" id="PIRSF001365">
    <property type="entry name" value="DHDPS"/>
    <property type="match status" value="1"/>
</dbReference>
<dbReference type="CDD" id="cd00408">
    <property type="entry name" value="DHDPS-like"/>
    <property type="match status" value="1"/>
</dbReference>